<dbReference type="SUPFAM" id="SSF47384">
    <property type="entry name" value="Homodimeric domain of signal transducing histidine kinase"/>
    <property type="match status" value="1"/>
</dbReference>
<comment type="caution">
    <text evidence="13">The sequence shown here is derived from an EMBL/GenBank/DDBJ whole genome shotgun (WGS) entry which is preliminary data.</text>
</comment>
<feature type="transmembrane region" description="Helical" evidence="11">
    <location>
        <begin position="51"/>
        <end position="74"/>
    </location>
</feature>
<evidence type="ECO:0000256" key="7">
    <source>
        <dbReference type="ARBA" id="ARBA00022777"/>
    </source>
</evidence>
<dbReference type="InterPro" id="IPR005467">
    <property type="entry name" value="His_kinase_dom"/>
</dbReference>
<dbReference type="Gene3D" id="1.10.287.130">
    <property type="match status" value="1"/>
</dbReference>
<dbReference type="InterPro" id="IPR050736">
    <property type="entry name" value="Sensor_HK_Regulatory"/>
</dbReference>
<dbReference type="InterPro" id="IPR036890">
    <property type="entry name" value="HATPase_C_sf"/>
</dbReference>
<feature type="domain" description="Histidine kinase" evidence="12">
    <location>
        <begin position="247"/>
        <end position="465"/>
    </location>
</feature>
<dbReference type="GO" id="GO:0000155">
    <property type="term" value="F:phosphorelay sensor kinase activity"/>
    <property type="evidence" value="ECO:0007669"/>
    <property type="project" value="InterPro"/>
</dbReference>
<dbReference type="PANTHER" id="PTHR43711">
    <property type="entry name" value="TWO-COMPONENT HISTIDINE KINASE"/>
    <property type="match status" value="1"/>
</dbReference>
<dbReference type="InterPro" id="IPR003661">
    <property type="entry name" value="HisK_dim/P_dom"/>
</dbReference>
<evidence type="ECO:0000256" key="6">
    <source>
        <dbReference type="ARBA" id="ARBA00022741"/>
    </source>
</evidence>
<dbReference type="FunFam" id="1.10.287.130:FF:000038">
    <property type="entry name" value="Sensory transduction histidine kinase"/>
    <property type="match status" value="1"/>
</dbReference>
<keyword evidence="7 13" id="KW-0418">Kinase</keyword>
<gene>
    <name evidence="13" type="ORF">GGQ61_003164</name>
</gene>
<keyword evidence="4" id="KW-0597">Phosphoprotein</keyword>
<evidence type="ECO:0000256" key="8">
    <source>
        <dbReference type="ARBA" id="ARBA00022840"/>
    </source>
</evidence>
<keyword evidence="5 13" id="KW-0808">Transferase</keyword>
<evidence type="ECO:0000256" key="9">
    <source>
        <dbReference type="ARBA" id="ARBA00023012"/>
    </source>
</evidence>
<evidence type="ECO:0000256" key="1">
    <source>
        <dbReference type="ARBA" id="ARBA00000085"/>
    </source>
</evidence>
<evidence type="ECO:0000256" key="5">
    <source>
        <dbReference type="ARBA" id="ARBA00022679"/>
    </source>
</evidence>
<evidence type="ECO:0000256" key="11">
    <source>
        <dbReference type="SAM" id="Phobius"/>
    </source>
</evidence>
<evidence type="ECO:0000259" key="12">
    <source>
        <dbReference type="PROSITE" id="PS50109"/>
    </source>
</evidence>
<dbReference type="PROSITE" id="PS50109">
    <property type="entry name" value="HIS_KIN"/>
    <property type="match status" value="1"/>
</dbReference>
<keyword evidence="11" id="KW-1133">Transmembrane helix</keyword>
<organism evidence="13 14">
    <name type="scientific">Phenylobacterium haematophilum</name>
    <dbReference type="NCBI Taxonomy" id="98513"/>
    <lineage>
        <taxon>Bacteria</taxon>
        <taxon>Pseudomonadati</taxon>
        <taxon>Pseudomonadota</taxon>
        <taxon>Alphaproteobacteria</taxon>
        <taxon>Caulobacterales</taxon>
        <taxon>Caulobacteraceae</taxon>
        <taxon>Phenylobacterium</taxon>
    </lineage>
</organism>
<dbReference type="GO" id="GO:0005524">
    <property type="term" value="F:ATP binding"/>
    <property type="evidence" value="ECO:0007669"/>
    <property type="project" value="UniProtKB-KW"/>
</dbReference>
<dbReference type="Pfam" id="PF02518">
    <property type="entry name" value="HATPase_c"/>
    <property type="match status" value="1"/>
</dbReference>
<keyword evidence="14" id="KW-1185">Reference proteome</keyword>
<reference evidence="13 14" key="1">
    <citation type="submission" date="2020-08" db="EMBL/GenBank/DDBJ databases">
        <title>Genomic Encyclopedia of Type Strains, Phase IV (KMG-IV): sequencing the most valuable type-strain genomes for metagenomic binning, comparative biology and taxonomic classification.</title>
        <authorList>
            <person name="Goeker M."/>
        </authorList>
    </citation>
    <scope>NUCLEOTIDE SEQUENCE [LARGE SCALE GENOMIC DNA]</scope>
    <source>
        <strain evidence="13 14">DSM 21793</strain>
    </source>
</reference>
<evidence type="ECO:0000313" key="13">
    <source>
        <dbReference type="EMBL" id="MBB3892431.1"/>
    </source>
</evidence>
<keyword evidence="6" id="KW-0547">Nucleotide-binding</keyword>
<keyword evidence="9" id="KW-0902">Two-component regulatory system</keyword>
<dbReference type="SMART" id="SM00388">
    <property type="entry name" value="HisKA"/>
    <property type="match status" value="1"/>
</dbReference>
<evidence type="ECO:0000256" key="10">
    <source>
        <dbReference type="ARBA" id="ARBA00023136"/>
    </source>
</evidence>
<dbReference type="InterPro" id="IPR036097">
    <property type="entry name" value="HisK_dim/P_sf"/>
</dbReference>
<dbReference type="InterPro" id="IPR004358">
    <property type="entry name" value="Sig_transdc_His_kin-like_C"/>
</dbReference>
<evidence type="ECO:0000256" key="3">
    <source>
        <dbReference type="ARBA" id="ARBA00012438"/>
    </source>
</evidence>
<dbReference type="SUPFAM" id="SSF55874">
    <property type="entry name" value="ATPase domain of HSP90 chaperone/DNA topoisomerase II/histidine kinase"/>
    <property type="match status" value="1"/>
</dbReference>
<dbReference type="GO" id="GO:0016020">
    <property type="term" value="C:membrane"/>
    <property type="evidence" value="ECO:0007669"/>
    <property type="project" value="UniProtKB-SubCell"/>
</dbReference>
<keyword evidence="8" id="KW-0067">ATP-binding</keyword>
<proteinExistence type="predicted"/>
<dbReference type="Proteomes" id="UP000530564">
    <property type="component" value="Unassembled WGS sequence"/>
</dbReference>
<feature type="transmembrane region" description="Helical" evidence="11">
    <location>
        <begin position="80"/>
        <end position="100"/>
    </location>
</feature>
<dbReference type="CDD" id="cd00082">
    <property type="entry name" value="HisKA"/>
    <property type="match status" value="1"/>
</dbReference>
<dbReference type="AlphaFoldDB" id="A0A840A4P6"/>
<dbReference type="EMBL" id="JACIDK010000004">
    <property type="protein sequence ID" value="MBB3892431.1"/>
    <property type="molecule type" value="Genomic_DNA"/>
</dbReference>
<evidence type="ECO:0000313" key="14">
    <source>
        <dbReference type="Proteomes" id="UP000530564"/>
    </source>
</evidence>
<dbReference type="PRINTS" id="PR00344">
    <property type="entry name" value="BCTRLSENSOR"/>
</dbReference>
<dbReference type="RefSeq" id="WP_343056153.1">
    <property type="nucleotide sequence ID" value="NZ_JACIDK010000004.1"/>
</dbReference>
<dbReference type="Gene3D" id="3.30.565.10">
    <property type="entry name" value="Histidine kinase-like ATPase, C-terminal domain"/>
    <property type="match status" value="1"/>
</dbReference>
<dbReference type="InterPro" id="IPR003594">
    <property type="entry name" value="HATPase_dom"/>
</dbReference>
<comment type="catalytic activity">
    <reaction evidence="1">
        <text>ATP + protein L-histidine = ADP + protein N-phospho-L-histidine.</text>
        <dbReference type="EC" id="2.7.13.3"/>
    </reaction>
</comment>
<keyword evidence="11" id="KW-0812">Transmembrane</keyword>
<dbReference type="EC" id="2.7.13.3" evidence="3"/>
<evidence type="ECO:0000256" key="2">
    <source>
        <dbReference type="ARBA" id="ARBA00004370"/>
    </source>
</evidence>
<dbReference type="SMART" id="SM00387">
    <property type="entry name" value="HATPase_c"/>
    <property type="match status" value="1"/>
</dbReference>
<comment type="subcellular location">
    <subcellularLocation>
        <location evidence="2">Membrane</location>
    </subcellularLocation>
</comment>
<evidence type="ECO:0000256" key="4">
    <source>
        <dbReference type="ARBA" id="ARBA00022553"/>
    </source>
</evidence>
<accession>A0A840A4P6</accession>
<name>A0A840A4P6_9CAUL</name>
<sequence length="473" mass="49456">MSIAAIVGLGVAAACAAALTGGVGSPLAVWCLAPLVAAVGVGRGERLALGAAVSLAAVGVAAIGGLTLSGYVLIPAAAAVVSAFALTSTVLGLAAALVVLQRNMGREDRRQRLALAQLRQVLDEQPFLLATLDQNGLIGRTWGREPAGARGVSSTGLTIVDLASEADRPRLRQALATARADGAAEFAFAPAAEPQAWLAVSLRRTNSGRLIGVLRDAAAAHAREMELEQARSDAEAQNAGKSRFLANMSHELRTPLNAIMGFSDIMRQRLFGPLSDRYAEYAELVHESGGHLLDLINDVLDMSKIEAERFELAREAFDGREAVSSVLRLMRGQADRAGVQLRGLLPREPLDVFADRRALKQIALNLISNALKFTPRGGSVTVTLHCDGSVMELLVADTGVGIGPEDVKRLGRPFEQAGGAAQRAAGTGLGLSLVRSFAELHGGEMIIESRLGEGTTVSVRMPVIDQPAAANAP</sequence>
<protein>
    <recommendedName>
        <fullName evidence="3">histidine kinase</fullName>
        <ecNumber evidence="3">2.7.13.3</ecNumber>
    </recommendedName>
</protein>
<dbReference type="PANTHER" id="PTHR43711:SF1">
    <property type="entry name" value="HISTIDINE KINASE 1"/>
    <property type="match status" value="1"/>
</dbReference>
<keyword evidence="10 11" id="KW-0472">Membrane</keyword>
<dbReference type="Pfam" id="PF00512">
    <property type="entry name" value="HisKA"/>
    <property type="match status" value="1"/>
</dbReference>